<sequence length="97" mass="11959">MNKLEIFWTESAKLDLKEIYFYLKQTYSKKTALKIREELYQCLDNIVFPEQFQFDEYRFDCRRIIVRNYKVLYQIQQNSILLVRIFSSFQNPPKSLK</sequence>
<dbReference type="InterPro" id="IPR007712">
    <property type="entry name" value="RelE/ParE_toxin"/>
</dbReference>
<protein>
    <recommendedName>
        <fullName evidence="4">Plasmid stabilization protein</fullName>
    </recommendedName>
</protein>
<dbReference type="Gene3D" id="3.30.2310.20">
    <property type="entry name" value="RelE-like"/>
    <property type="match status" value="1"/>
</dbReference>
<evidence type="ECO:0008006" key="4">
    <source>
        <dbReference type="Google" id="ProtNLM"/>
    </source>
</evidence>
<evidence type="ECO:0000256" key="1">
    <source>
        <dbReference type="ARBA" id="ARBA00022649"/>
    </source>
</evidence>
<reference evidence="2 3" key="1">
    <citation type="submission" date="2014-07" db="EMBL/GenBank/DDBJ databases">
        <title>Genome of Flavobacterium reichenbachii LMG 25512.</title>
        <authorList>
            <person name="Stropko S.J."/>
            <person name="Pipes S.E."/>
            <person name="Newman J.D."/>
        </authorList>
    </citation>
    <scope>NUCLEOTIDE SEQUENCE [LARGE SCALE GENOMIC DNA]</scope>
    <source>
        <strain evidence="2 3">LMG 25512</strain>
    </source>
</reference>
<evidence type="ECO:0000313" key="3">
    <source>
        <dbReference type="Proteomes" id="UP000028715"/>
    </source>
</evidence>
<accession>A0A085ZT10</accession>
<dbReference type="AlphaFoldDB" id="A0A085ZT10"/>
<evidence type="ECO:0000313" key="2">
    <source>
        <dbReference type="EMBL" id="KFF07574.1"/>
    </source>
</evidence>
<dbReference type="OrthoDB" id="981785at2"/>
<gene>
    <name evidence="2" type="ORF">IW19_19605</name>
</gene>
<dbReference type="RefSeq" id="WP_035687478.1">
    <property type="nucleotide sequence ID" value="NZ_JPRL01000001.1"/>
</dbReference>
<dbReference type="EMBL" id="JPRL01000001">
    <property type="protein sequence ID" value="KFF07574.1"/>
    <property type="molecule type" value="Genomic_DNA"/>
</dbReference>
<organism evidence="2 3">
    <name type="scientific">Flavobacterium reichenbachii</name>
    <dbReference type="NCBI Taxonomy" id="362418"/>
    <lineage>
        <taxon>Bacteria</taxon>
        <taxon>Pseudomonadati</taxon>
        <taxon>Bacteroidota</taxon>
        <taxon>Flavobacteriia</taxon>
        <taxon>Flavobacteriales</taxon>
        <taxon>Flavobacteriaceae</taxon>
        <taxon>Flavobacterium</taxon>
    </lineage>
</organism>
<name>A0A085ZT10_9FLAO</name>
<keyword evidence="3" id="KW-1185">Reference proteome</keyword>
<proteinExistence type="predicted"/>
<dbReference type="eggNOG" id="COG3668">
    <property type="taxonomic scope" value="Bacteria"/>
</dbReference>
<dbReference type="STRING" id="362418.IW19_19605"/>
<dbReference type="SUPFAM" id="SSF143011">
    <property type="entry name" value="RelE-like"/>
    <property type="match status" value="1"/>
</dbReference>
<dbReference type="InterPro" id="IPR035093">
    <property type="entry name" value="RelE/ParE_toxin_dom_sf"/>
</dbReference>
<comment type="caution">
    <text evidence="2">The sequence shown here is derived from an EMBL/GenBank/DDBJ whole genome shotgun (WGS) entry which is preliminary data.</text>
</comment>
<dbReference type="Proteomes" id="UP000028715">
    <property type="component" value="Unassembled WGS sequence"/>
</dbReference>
<keyword evidence="1" id="KW-1277">Toxin-antitoxin system</keyword>
<dbReference type="Pfam" id="PF05016">
    <property type="entry name" value="ParE_toxin"/>
    <property type="match status" value="1"/>
</dbReference>